<evidence type="ECO:0000256" key="9">
    <source>
        <dbReference type="ARBA" id="ARBA00022763"/>
    </source>
</evidence>
<keyword evidence="9" id="KW-0227">DNA damage</keyword>
<evidence type="ECO:0000256" key="17">
    <source>
        <dbReference type="ARBA" id="ARBA00023295"/>
    </source>
</evidence>
<dbReference type="GO" id="GO:0034039">
    <property type="term" value="F:8-oxo-7,8-dihydroguanine DNA N-glycosylase activity"/>
    <property type="evidence" value="ECO:0007669"/>
    <property type="project" value="TreeGrafter"/>
</dbReference>
<evidence type="ECO:0000256" key="20">
    <source>
        <dbReference type="PROSITE-ProRule" id="PRU00391"/>
    </source>
</evidence>
<evidence type="ECO:0000256" key="19">
    <source>
        <dbReference type="ARBA" id="ARBA00044632"/>
    </source>
</evidence>
<comment type="similarity">
    <text evidence="3">Belongs to the FPG family.</text>
</comment>
<comment type="subunit">
    <text evidence="4">Monomer.</text>
</comment>
<dbReference type="SUPFAM" id="SSF81624">
    <property type="entry name" value="N-terminal domain of MutM-like DNA repair proteins"/>
    <property type="match status" value="1"/>
</dbReference>
<dbReference type="InterPro" id="IPR010979">
    <property type="entry name" value="Ribosomal_uS13-like_H2TH"/>
</dbReference>
<comment type="catalytic activity">
    <reaction evidence="19">
        <text>2'-deoxyribonucleotide-(2'-deoxyribose 5'-phosphate)-2'-deoxyribonucleotide-DNA = a 3'-end 2'-deoxyribonucleotide-(2,3-dehydro-2,3-deoxyribose 5'-phosphate)-DNA + a 5'-end 5'-phospho-2'-deoxyribonucleoside-DNA + H(+)</text>
        <dbReference type="Rhea" id="RHEA:66592"/>
        <dbReference type="Rhea" id="RHEA-COMP:13180"/>
        <dbReference type="Rhea" id="RHEA-COMP:16897"/>
        <dbReference type="Rhea" id="RHEA-COMP:17067"/>
        <dbReference type="ChEBI" id="CHEBI:15378"/>
        <dbReference type="ChEBI" id="CHEBI:136412"/>
        <dbReference type="ChEBI" id="CHEBI:157695"/>
        <dbReference type="ChEBI" id="CHEBI:167181"/>
        <dbReference type="EC" id="4.2.99.18"/>
    </reaction>
</comment>
<evidence type="ECO:0000256" key="5">
    <source>
        <dbReference type="ARBA" id="ARBA00012024"/>
    </source>
</evidence>
<dbReference type="PANTHER" id="PTHR22993">
    <property type="entry name" value="FORMAMIDOPYRIMIDINE-DNA GLYCOSYLASE"/>
    <property type="match status" value="1"/>
</dbReference>
<feature type="domain" description="FPG-type" evidence="21">
    <location>
        <begin position="240"/>
        <end position="274"/>
    </location>
</feature>
<protein>
    <recommendedName>
        <fullName evidence="7">Formamidopyrimidine-DNA glycosylase</fullName>
        <ecNumber evidence="5">3.2.2.23</ecNumber>
        <ecNumber evidence="6">4.2.99.18</ecNumber>
    </recommendedName>
    <alternativeName>
        <fullName evidence="18">DNA-(apurinic or apyrimidinic site) lyase MutM</fullName>
    </alternativeName>
</protein>
<evidence type="ECO:0000256" key="7">
    <source>
        <dbReference type="ARBA" id="ARBA00016240"/>
    </source>
</evidence>
<evidence type="ECO:0000256" key="4">
    <source>
        <dbReference type="ARBA" id="ARBA00011245"/>
    </source>
</evidence>
<dbReference type="SMART" id="SM01232">
    <property type="entry name" value="H2TH"/>
    <property type="match status" value="1"/>
</dbReference>
<dbReference type="PROSITE" id="PS51066">
    <property type="entry name" value="ZF_FPG_2"/>
    <property type="match status" value="1"/>
</dbReference>
<keyword evidence="13" id="KW-0238">DNA-binding</keyword>
<dbReference type="STRING" id="765952.PUV_10050"/>
<evidence type="ECO:0000256" key="16">
    <source>
        <dbReference type="ARBA" id="ARBA00023268"/>
    </source>
</evidence>
<dbReference type="NCBIfam" id="TIGR00577">
    <property type="entry name" value="fpg"/>
    <property type="match status" value="1"/>
</dbReference>
<dbReference type="EMBL" id="FR872580">
    <property type="protein sequence ID" value="CCB85955.1"/>
    <property type="molecule type" value="Genomic_DNA"/>
</dbReference>
<keyword evidence="17 23" id="KW-0326">Glycosidase</keyword>
<proteinExistence type="inferred from homology"/>
<evidence type="ECO:0000256" key="10">
    <source>
        <dbReference type="ARBA" id="ARBA00022771"/>
    </source>
</evidence>
<accession>F8KYK0</accession>
<sequence>MPELPEVETITREMREAKLEGRTIEKAQIFWERTIATPSPSIFSKKIVGQKILNISRRGKFIILTLSKESLLIHLRMTGKFLIAKEQIKPDSHERVRLFLDDGRILRYEDQRKFGKWYLVKNPDEVLGALGIEPLSENFTLSTFQKILTGHHRQIKPFLLDQHYIAGLGNIYVDEALWVSKIHPLRSVSTLTKKEIKALHEAIPIVLQTGIKNIGTSLGAARANYFSVSGRRGSNQNALNVFRKDGLPCPRCNTTIKKMTVGQRGTHYCPVCQSQ</sequence>
<evidence type="ECO:0000256" key="1">
    <source>
        <dbReference type="ARBA" id="ARBA00001668"/>
    </source>
</evidence>
<evidence type="ECO:0000313" key="23">
    <source>
        <dbReference type="EMBL" id="CCB85955.1"/>
    </source>
</evidence>
<dbReference type="InterPro" id="IPR015886">
    <property type="entry name" value="H2TH_FPG"/>
</dbReference>
<dbReference type="AlphaFoldDB" id="F8KYK0"/>
<evidence type="ECO:0000256" key="6">
    <source>
        <dbReference type="ARBA" id="ARBA00012720"/>
    </source>
</evidence>
<dbReference type="HOGENOM" id="CLU_038423_1_3_0"/>
<evidence type="ECO:0000256" key="18">
    <source>
        <dbReference type="ARBA" id="ARBA00030638"/>
    </source>
</evidence>
<dbReference type="GO" id="GO:0003684">
    <property type="term" value="F:damaged DNA binding"/>
    <property type="evidence" value="ECO:0007669"/>
    <property type="project" value="InterPro"/>
</dbReference>
<dbReference type="RefSeq" id="WP_006341665.1">
    <property type="nucleotide sequence ID" value="NC_015702.1"/>
</dbReference>
<dbReference type="EC" id="3.2.2.23" evidence="5"/>
<dbReference type="FunFam" id="1.10.8.50:FF:000003">
    <property type="entry name" value="Formamidopyrimidine-DNA glycosylase"/>
    <property type="match status" value="1"/>
</dbReference>
<dbReference type="InterPro" id="IPR015887">
    <property type="entry name" value="DNA_glyclase_Znf_dom_DNA_BS"/>
</dbReference>
<dbReference type="InterPro" id="IPR000214">
    <property type="entry name" value="Znf_DNA_glyclase/AP_lyase"/>
</dbReference>
<dbReference type="Pfam" id="PF06831">
    <property type="entry name" value="H2TH"/>
    <property type="match status" value="1"/>
</dbReference>
<dbReference type="SUPFAM" id="SSF57716">
    <property type="entry name" value="Glucocorticoid receptor-like (DNA-binding domain)"/>
    <property type="match status" value="1"/>
</dbReference>
<evidence type="ECO:0000256" key="3">
    <source>
        <dbReference type="ARBA" id="ARBA00009409"/>
    </source>
</evidence>
<dbReference type="OrthoDB" id="9800855at2"/>
<gene>
    <name evidence="23" type="primary">mutM</name>
    <name evidence="23" type="ordered locus">PUV_10050</name>
</gene>
<evidence type="ECO:0000259" key="21">
    <source>
        <dbReference type="PROSITE" id="PS51066"/>
    </source>
</evidence>
<dbReference type="Proteomes" id="UP000000495">
    <property type="component" value="Chromosome"/>
</dbReference>
<keyword evidence="15 23" id="KW-0456">Lyase</keyword>
<dbReference type="InterPro" id="IPR035937">
    <property type="entry name" value="FPG_N"/>
</dbReference>
<dbReference type="KEGG" id="puv:PUV_10050"/>
<evidence type="ECO:0000256" key="12">
    <source>
        <dbReference type="ARBA" id="ARBA00022833"/>
    </source>
</evidence>
<dbReference type="CDD" id="cd08966">
    <property type="entry name" value="EcFpg-like_N"/>
    <property type="match status" value="1"/>
</dbReference>
<dbReference type="PROSITE" id="PS01242">
    <property type="entry name" value="ZF_FPG_1"/>
    <property type="match status" value="1"/>
</dbReference>
<evidence type="ECO:0000256" key="15">
    <source>
        <dbReference type="ARBA" id="ARBA00023239"/>
    </source>
</evidence>
<dbReference type="eggNOG" id="COG0266">
    <property type="taxonomic scope" value="Bacteria"/>
</dbReference>
<dbReference type="EC" id="4.2.99.18" evidence="6"/>
<keyword evidence="14" id="KW-0234">DNA repair</keyword>
<reference evidence="23 24" key="1">
    <citation type="journal article" date="2011" name="Mol. Biol. Evol.">
        <title>Unity in variety--the pan-genome of the Chlamydiae.</title>
        <authorList>
            <person name="Collingro A."/>
            <person name="Tischler P."/>
            <person name="Weinmaier T."/>
            <person name="Penz T."/>
            <person name="Heinz E."/>
            <person name="Brunham R.C."/>
            <person name="Read T.D."/>
            <person name="Bavoil P.M."/>
            <person name="Sachse K."/>
            <person name="Kahane S."/>
            <person name="Friedman M.G."/>
            <person name="Rattei T."/>
            <person name="Myers G.S."/>
            <person name="Horn M."/>
        </authorList>
    </citation>
    <scope>NUCLEOTIDE SEQUENCE [LARGE SCALE GENOMIC DNA]</scope>
    <source>
        <strain evidence="24">UV7</strain>
    </source>
</reference>
<comment type="cofactor">
    <cofactor evidence="2">
        <name>Zn(2+)</name>
        <dbReference type="ChEBI" id="CHEBI:29105"/>
    </cofactor>
</comment>
<dbReference type="SUPFAM" id="SSF46946">
    <property type="entry name" value="S13-like H2TH domain"/>
    <property type="match status" value="1"/>
</dbReference>
<keyword evidence="12" id="KW-0862">Zinc</keyword>
<dbReference type="SMART" id="SM00898">
    <property type="entry name" value="Fapy_DNA_glyco"/>
    <property type="match status" value="1"/>
</dbReference>
<dbReference type="GO" id="GO:0006284">
    <property type="term" value="P:base-excision repair"/>
    <property type="evidence" value="ECO:0007669"/>
    <property type="project" value="InterPro"/>
</dbReference>
<evidence type="ECO:0000256" key="8">
    <source>
        <dbReference type="ARBA" id="ARBA00022723"/>
    </source>
</evidence>
<keyword evidence="11 23" id="KW-0378">Hydrolase</keyword>
<evidence type="ECO:0000313" key="24">
    <source>
        <dbReference type="Proteomes" id="UP000000495"/>
    </source>
</evidence>
<dbReference type="NCBIfam" id="NF002211">
    <property type="entry name" value="PRK01103.1"/>
    <property type="match status" value="1"/>
</dbReference>
<feature type="domain" description="Formamidopyrimidine-DNA glycosylase catalytic" evidence="22">
    <location>
        <begin position="2"/>
        <end position="115"/>
    </location>
</feature>
<dbReference type="InterPro" id="IPR012319">
    <property type="entry name" value="FPG_cat"/>
</dbReference>
<comment type="catalytic activity">
    <reaction evidence="1">
        <text>Hydrolysis of DNA containing ring-opened 7-methylguanine residues, releasing 2,6-diamino-4-hydroxy-5-(N-methyl)formamidopyrimidine.</text>
        <dbReference type="EC" id="3.2.2.23"/>
    </reaction>
</comment>
<dbReference type="InterPro" id="IPR010663">
    <property type="entry name" value="Znf_FPG/IleRS"/>
</dbReference>
<evidence type="ECO:0000256" key="14">
    <source>
        <dbReference type="ARBA" id="ARBA00023204"/>
    </source>
</evidence>
<dbReference type="InterPro" id="IPR020629">
    <property type="entry name" value="FPG_Glyclase"/>
</dbReference>
<keyword evidence="8" id="KW-0479">Metal-binding</keyword>
<dbReference type="GO" id="GO:0008270">
    <property type="term" value="F:zinc ion binding"/>
    <property type="evidence" value="ECO:0007669"/>
    <property type="project" value="UniProtKB-KW"/>
</dbReference>
<keyword evidence="10 20" id="KW-0863">Zinc-finger</keyword>
<evidence type="ECO:0000259" key="22">
    <source>
        <dbReference type="PROSITE" id="PS51068"/>
    </source>
</evidence>
<keyword evidence="24" id="KW-1185">Reference proteome</keyword>
<dbReference type="Gene3D" id="1.10.8.50">
    <property type="match status" value="1"/>
</dbReference>
<dbReference type="GO" id="GO:0140078">
    <property type="term" value="F:class I DNA-(apurinic or apyrimidinic site) endonuclease activity"/>
    <property type="evidence" value="ECO:0007669"/>
    <property type="project" value="UniProtKB-EC"/>
</dbReference>
<name>F8KYK0_PARAV</name>
<dbReference type="Gene3D" id="3.20.190.10">
    <property type="entry name" value="MutM-like, N-terminal"/>
    <property type="match status" value="1"/>
</dbReference>
<dbReference type="PANTHER" id="PTHR22993:SF9">
    <property type="entry name" value="FORMAMIDOPYRIMIDINE-DNA GLYCOSYLASE"/>
    <property type="match status" value="1"/>
</dbReference>
<keyword evidence="16" id="KW-0511">Multifunctional enzyme</keyword>
<evidence type="ECO:0000256" key="11">
    <source>
        <dbReference type="ARBA" id="ARBA00022801"/>
    </source>
</evidence>
<dbReference type="Pfam" id="PF06827">
    <property type="entry name" value="zf-FPG_IleRS"/>
    <property type="match status" value="1"/>
</dbReference>
<dbReference type="PROSITE" id="PS51068">
    <property type="entry name" value="FPG_CAT"/>
    <property type="match status" value="1"/>
</dbReference>
<organism evidence="23 24">
    <name type="scientific">Parachlamydia acanthamoebae (strain UV7)</name>
    <dbReference type="NCBI Taxonomy" id="765952"/>
    <lineage>
        <taxon>Bacteria</taxon>
        <taxon>Pseudomonadati</taxon>
        <taxon>Chlamydiota</taxon>
        <taxon>Chlamydiia</taxon>
        <taxon>Parachlamydiales</taxon>
        <taxon>Parachlamydiaceae</taxon>
        <taxon>Parachlamydia</taxon>
    </lineage>
</organism>
<evidence type="ECO:0000256" key="2">
    <source>
        <dbReference type="ARBA" id="ARBA00001947"/>
    </source>
</evidence>
<evidence type="ECO:0000256" key="13">
    <source>
        <dbReference type="ARBA" id="ARBA00023125"/>
    </source>
</evidence>
<dbReference type="Pfam" id="PF01149">
    <property type="entry name" value="Fapy_DNA_glyco"/>
    <property type="match status" value="1"/>
</dbReference>